<dbReference type="Proteomes" id="UP001156703">
    <property type="component" value="Unassembled WGS sequence"/>
</dbReference>
<keyword evidence="1" id="KW-0732">Signal</keyword>
<dbReference type="RefSeq" id="WP_029940890.1">
    <property type="nucleotide sequence ID" value="NZ_BSOO01000029.1"/>
</dbReference>
<feature type="chain" id="PRO_5046182597" description="Sel1 repeat-containing protein" evidence="1">
    <location>
        <begin position="17"/>
        <end position="193"/>
    </location>
</feature>
<proteinExistence type="predicted"/>
<evidence type="ECO:0008006" key="4">
    <source>
        <dbReference type="Google" id="ProtNLM"/>
    </source>
</evidence>
<reference evidence="3" key="1">
    <citation type="journal article" date="2019" name="Int. J. Syst. Evol. Microbiol.">
        <title>The Global Catalogue of Microorganisms (GCM) 10K type strain sequencing project: providing services to taxonomists for standard genome sequencing and annotation.</title>
        <authorList>
            <consortium name="The Broad Institute Genomics Platform"/>
            <consortium name="The Broad Institute Genome Sequencing Center for Infectious Disease"/>
            <person name="Wu L."/>
            <person name="Ma J."/>
        </authorList>
    </citation>
    <scope>NUCLEOTIDE SEQUENCE [LARGE SCALE GENOMIC DNA]</scope>
    <source>
        <strain evidence="3">NBRC 102146</strain>
    </source>
</reference>
<evidence type="ECO:0000313" key="2">
    <source>
        <dbReference type="EMBL" id="GLR48557.1"/>
    </source>
</evidence>
<evidence type="ECO:0000256" key="1">
    <source>
        <dbReference type="SAM" id="SignalP"/>
    </source>
</evidence>
<sequence>MIALAFLAAVAAQAPAAPQVSLTEMQDYGRCVANRQPGRAARLLDGDYRTEEYNKALRLFAQNMNGCVDRGGRLRSGQLLFAGALAEGLLAREYKTGLAAALVTPAVPIASRSETETMALCLAMKAPAETEALLATKPASPEEGAAIKPLVAALPDCLVEGQQMTLNKPGLRAVLALAALRVASAPKPAGAAK</sequence>
<dbReference type="EMBL" id="BSOO01000029">
    <property type="protein sequence ID" value="GLR48557.1"/>
    <property type="molecule type" value="Genomic_DNA"/>
</dbReference>
<feature type="signal peptide" evidence="1">
    <location>
        <begin position="1"/>
        <end position="16"/>
    </location>
</feature>
<evidence type="ECO:0000313" key="3">
    <source>
        <dbReference type="Proteomes" id="UP001156703"/>
    </source>
</evidence>
<gene>
    <name evidence="2" type="ORF">GCM10007925_22740</name>
</gene>
<organism evidence="2 3">
    <name type="scientific">Sphingomonas astaxanthinifaciens DSM 22298</name>
    <dbReference type="NCBI Taxonomy" id="1123267"/>
    <lineage>
        <taxon>Bacteria</taxon>
        <taxon>Pseudomonadati</taxon>
        <taxon>Pseudomonadota</taxon>
        <taxon>Alphaproteobacteria</taxon>
        <taxon>Sphingomonadales</taxon>
        <taxon>Sphingomonadaceae</taxon>
        <taxon>Sphingomonas</taxon>
    </lineage>
</organism>
<comment type="caution">
    <text evidence="2">The sequence shown here is derived from an EMBL/GenBank/DDBJ whole genome shotgun (WGS) entry which is preliminary data.</text>
</comment>
<keyword evidence="3" id="KW-1185">Reference proteome</keyword>
<accession>A0ABQ5Z9E8</accession>
<name>A0ABQ5Z9E8_9SPHN</name>
<protein>
    <recommendedName>
        <fullName evidence="4">Sel1 repeat-containing protein</fullName>
    </recommendedName>
</protein>